<keyword evidence="1" id="KW-1133">Transmembrane helix</keyword>
<keyword evidence="3" id="KW-1185">Reference proteome</keyword>
<dbReference type="EMBL" id="JBHSPF010000055">
    <property type="protein sequence ID" value="MFC5629243.1"/>
    <property type="molecule type" value="Genomic_DNA"/>
</dbReference>
<dbReference type="RefSeq" id="WP_270898538.1">
    <property type="nucleotide sequence ID" value="NZ_JBHSPF010000055.1"/>
</dbReference>
<dbReference type="Pfam" id="PF11118">
    <property type="entry name" value="DUF2627"/>
    <property type="match status" value="1"/>
</dbReference>
<reference evidence="3" key="1">
    <citation type="journal article" date="2019" name="Int. J. Syst. Evol. Microbiol.">
        <title>The Global Catalogue of Microorganisms (GCM) 10K type strain sequencing project: providing services to taxonomists for standard genome sequencing and annotation.</title>
        <authorList>
            <consortium name="The Broad Institute Genomics Platform"/>
            <consortium name="The Broad Institute Genome Sequencing Center for Infectious Disease"/>
            <person name="Wu L."/>
            <person name="Ma J."/>
        </authorList>
    </citation>
    <scope>NUCLEOTIDE SEQUENCE [LARGE SCALE GENOMIC DNA]</scope>
    <source>
        <strain evidence="3">CGMCC 1.15790</strain>
    </source>
</reference>
<dbReference type="InterPro" id="IPR020138">
    <property type="entry name" value="Uncharacterised_YqzF"/>
</dbReference>
<evidence type="ECO:0000256" key="1">
    <source>
        <dbReference type="SAM" id="Phobius"/>
    </source>
</evidence>
<keyword evidence="1" id="KW-0812">Transmembrane</keyword>
<accession>A0ABW0U8G3</accession>
<gene>
    <name evidence="2" type="ORF">ACFPTR_10245</name>
</gene>
<feature type="transmembrane region" description="Helical" evidence="1">
    <location>
        <begin position="40"/>
        <end position="60"/>
    </location>
</feature>
<protein>
    <submittedName>
        <fullName evidence="2">DUF2627 domain-containing protein</fullName>
    </submittedName>
</protein>
<name>A0ABW0U8G3_9BACI</name>
<sequence length="87" mass="10032">MRIIALLILVIPGILAMIGIKLMRDTMFQELQAPFPFLWLQFFTGLFLVVFGIWFIAGFVRYRDRKNNKVAFITPKEEEKSSSSSSS</sequence>
<evidence type="ECO:0000313" key="3">
    <source>
        <dbReference type="Proteomes" id="UP001596143"/>
    </source>
</evidence>
<keyword evidence="1" id="KW-0472">Membrane</keyword>
<evidence type="ECO:0000313" key="2">
    <source>
        <dbReference type="EMBL" id="MFC5629243.1"/>
    </source>
</evidence>
<comment type="caution">
    <text evidence="2">The sequence shown here is derived from an EMBL/GenBank/DDBJ whole genome shotgun (WGS) entry which is preliminary data.</text>
</comment>
<proteinExistence type="predicted"/>
<organism evidence="2 3">
    <name type="scientific">Aliibacillus thermotolerans</name>
    <dbReference type="NCBI Taxonomy" id="1834418"/>
    <lineage>
        <taxon>Bacteria</taxon>
        <taxon>Bacillati</taxon>
        <taxon>Bacillota</taxon>
        <taxon>Bacilli</taxon>
        <taxon>Bacillales</taxon>
        <taxon>Bacillaceae</taxon>
        <taxon>Aliibacillus</taxon>
    </lineage>
</organism>
<dbReference type="Proteomes" id="UP001596143">
    <property type="component" value="Unassembled WGS sequence"/>
</dbReference>